<keyword evidence="5" id="KW-1185">Reference proteome</keyword>
<dbReference type="EMBL" id="CAKLDM010000001">
    <property type="protein sequence ID" value="CAH0537739.1"/>
    <property type="molecule type" value="Genomic_DNA"/>
</dbReference>
<gene>
    <name evidence="4" type="primary">ompA_3</name>
    <name evidence="4" type="ORF">VMF7928_01291</name>
</gene>
<name>A0ABN8E330_9VIBR</name>
<sequence length="210" mass="22455">MNMKKLTKCIALAASLSAAGISSAYAGNSYFEGATGMALHDSNYYNTSSTTASGTDAVSAYRFAYGYVSDVKNKVSGGLEFSYNYLGEATYNTKSYGLVNEKTYAWALAGVVNYDLSKNWTVFGKAGMALLTTDTSYDQTVSINNQYYDADNADFAPLVGAGIRYNITDQLGIDATVTHYVGDSSISTSDVEAAVPSVTTMMVGVRYAYK</sequence>
<protein>
    <submittedName>
        <fullName evidence="4">Outer membrane protein A</fullName>
    </submittedName>
</protein>
<feature type="chain" id="PRO_5046613526" evidence="2">
    <location>
        <begin position="27"/>
        <end position="210"/>
    </location>
</feature>
<reference evidence="4" key="1">
    <citation type="submission" date="2021-11" db="EMBL/GenBank/DDBJ databases">
        <authorList>
            <person name="Rodrigo-Torres L."/>
            <person name="Arahal R. D."/>
            <person name="Lucena T."/>
        </authorList>
    </citation>
    <scope>NUCLEOTIDE SEQUENCE</scope>
    <source>
        <strain evidence="4">CECT 7928</strain>
    </source>
</reference>
<feature type="signal peptide" evidence="2">
    <location>
        <begin position="1"/>
        <end position="26"/>
    </location>
</feature>
<feature type="domain" description="Outer membrane protein beta-barrel" evidence="3">
    <location>
        <begin position="12"/>
        <end position="196"/>
    </location>
</feature>
<proteinExistence type="predicted"/>
<dbReference type="SUPFAM" id="SSF56925">
    <property type="entry name" value="OMPA-like"/>
    <property type="match status" value="1"/>
</dbReference>
<dbReference type="InterPro" id="IPR011250">
    <property type="entry name" value="OMP/PagP_B-barrel"/>
</dbReference>
<dbReference type="InterPro" id="IPR027385">
    <property type="entry name" value="Beta-barrel_OMP"/>
</dbReference>
<dbReference type="Pfam" id="PF13505">
    <property type="entry name" value="OMP_b-brl"/>
    <property type="match status" value="1"/>
</dbReference>
<dbReference type="Proteomes" id="UP000838748">
    <property type="component" value="Unassembled WGS sequence"/>
</dbReference>
<evidence type="ECO:0000256" key="1">
    <source>
        <dbReference type="ARBA" id="ARBA00022729"/>
    </source>
</evidence>
<accession>A0ABN8E330</accession>
<evidence type="ECO:0000313" key="4">
    <source>
        <dbReference type="EMBL" id="CAH0537739.1"/>
    </source>
</evidence>
<dbReference type="Gene3D" id="2.40.160.20">
    <property type="match status" value="1"/>
</dbReference>
<evidence type="ECO:0000313" key="5">
    <source>
        <dbReference type="Proteomes" id="UP000838748"/>
    </source>
</evidence>
<comment type="caution">
    <text evidence="4">The sequence shown here is derived from an EMBL/GenBank/DDBJ whole genome shotgun (WGS) entry which is preliminary data.</text>
</comment>
<keyword evidence="1 2" id="KW-0732">Signal</keyword>
<organism evidence="4 5">
    <name type="scientific">Vibrio marisflavi CECT 7928</name>
    <dbReference type="NCBI Taxonomy" id="634439"/>
    <lineage>
        <taxon>Bacteria</taxon>
        <taxon>Pseudomonadati</taxon>
        <taxon>Pseudomonadota</taxon>
        <taxon>Gammaproteobacteria</taxon>
        <taxon>Vibrionales</taxon>
        <taxon>Vibrionaceae</taxon>
        <taxon>Vibrio</taxon>
    </lineage>
</organism>
<evidence type="ECO:0000256" key="2">
    <source>
        <dbReference type="SAM" id="SignalP"/>
    </source>
</evidence>
<evidence type="ECO:0000259" key="3">
    <source>
        <dbReference type="Pfam" id="PF13505"/>
    </source>
</evidence>